<dbReference type="Pfam" id="PF00636">
    <property type="entry name" value="Ribonuclease_3"/>
    <property type="match status" value="2"/>
</dbReference>
<dbReference type="SUPFAM" id="SSF69065">
    <property type="entry name" value="RNase III domain-like"/>
    <property type="match status" value="2"/>
</dbReference>
<name>A0A2N9FVZ3_FAGSY</name>
<dbReference type="CDD" id="cd00593">
    <property type="entry name" value="RIBOc"/>
    <property type="match status" value="2"/>
</dbReference>
<evidence type="ECO:0000256" key="13">
    <source>
        <dbReference type="ARBA" id="ARBA00022884"/>
    </source>
</evidence>
<gene>
    <name evidence="24" type="ORF">FSB_LOCUS19290</name>
</gene>
<dbReference type="GO" id="GO:0005524">
    <property type="term" value="F:ATP binding"/>
    <property type="evidence" value="ECO:0007669"/>
    <property type="project" value="UniProtKB-KW"/>
</dbReference>
<dbReference type="SUPFAM" id="SSF101690">
    <property type="entry name" value="PAZ domain"/>
    <property type="match status" value="1"/>
</dbReference>
<keyword evidence="13 18" id="KW-0694">RNA-binding</keyword>
<keyword evidence="14" id="KW-0943">RNA-mediated gene silencing</keyword>
<dbReference type="PROSITE" id="PS50137">
    <property type="entry name" value="DS_RBD"/>
    <property type="match status" value="2"/>
</dbReference>
<keyword evidence="7" id="KW-0547">Nucleotide-binding</keyword>
<dbReference type="InterPro" id="IPR003100">
    <property type="entry name" value="PAZ_dom"/>
</dbReference>
<dbReference type="Pfam" id="PF00271">
    <property type="entry name" value="Helicase_C"/>
    <property type="match status" value="1"/>
</dbReference>
<feature type="domain" description="RNase III" evidence="20">
    <location>
        <begin position="909"/>
        <end position="1053"/>
    </location>
</feature>
<dbReference type="InterPro" id="IPR000999">
    <property type="entry name" value="RNase_III_dom"/>
</dbReference>
<dbReference type="PROSITE" id="PS50142">
    <property type="entry name" value="RNASE_3_2"/>
    <property type="match status" value="2"/>
</dbReference>
<organism evidence="24">
    <name type="scientific">Fagus sylvatica</name>
    <name type="common">Beechnut</name>
    <dbReference type="NCBI Taxonomy" id="28930"/>
    <lineage>
        <taxon>Eukaryota</taxon>
        <taxon>Viridiplantae</taxon>
        <taxon>Streptophyta</taxon>
        <taxon>Embryophyta</taxon>
        <taxon>Tracheophyta</taxon>
        <taxon>Spermatophyta</taxon>
        <taxon>Magnoliopsida</taxon>
        <taxon>eudicotyledons</taxon>
        <taxon>Gunneridae</taxon>
        <taxon>Pentapetalae</taxon>
        <taxon>rosids</taxon>
        <taxon>fabids</taxon>
        <taxon>Fagales</taxon>
        <taxon>Fagaceae</taxon>
        <taxon>Fagus</taxon>
    </lineage>
</organism>
<dbReference type="PANTHER" id="PTHR14950:SF15">
    <property type="entry name" value="DICER-LIKE PROTEIN 4"/>
    <property type="match status" value="1"/>
</dbReference>
<evidence type="ECO:0000313" key="24">
    <source>
        <dbReference type="EMBL" id="SPC91408.1"/>
    </source>
</evidence>
<dbReference type="FunFam" id="1.10.1520.10:FF:000031">
    <property type="entry name" value="Dicer-like protein 4"/>
    <property type="match status" value="1"/>
</dbReference>
<dbReference type="InterPro" id="IPR027417">
    <property type="entry name" value="P-loop_NTPase"/>
</dbReference>
<dbReference type="SUPFAM" id="SSF52540">
    <property type="entry name" value="P-loop containing nucleoside triphosphate hydrolases"/>
    <property type="match status" value="1"/>
</dbReference>
<dbReference type="Gene3D" id="1.10.1520.10">
    <property type="entry name" value="Ribonuclease III domain"/>
    <property type="match status" value="2"/>
</dbReference>
<dbReference type="InterPro" id="IPR036389">
    <property type="entry name" value="RNase_III_sf"/>
</dbReference>
<comment type="subcellular location">
    <subcellularLocation>
        <location evidence="3">Nucleus</location>
    </subcellularLocation>
</comment>
<evidence type="ECO:0000256" key="4">
    <source>
        <dbReference type="ARBA" id="ARBA00022722"/>
    </source>
</evidence>
<evidence type="ECO:0000256" key="6">
    <source>
        <dbReference type="ARBA" id="ARBA00022737"/>
    </source>
</evidence>
<evidence type="ECO:0008006" key="25">
    <source>
        <dbReference type="Google" id="ProtNLM"/>
    </source>
</evidence>
<evidence type="ECO:0000256" key="8">
    <source>
        <dbReference type="ARBA" id="ARBA00022759"/>
    </source>
</evidence>
<feature type="domain" description="DRBM" evidence="19">
    <location>
        <begin position="1079"/>
        <end position="1145"/>
    </location>
</feature>
<evidence type="ECO:0000256" key="1">
    <source>
        <dbReference type="ARBA" id="ARBA00001936"/>
    </source>
</evidence>
<dbReference type="PROSITE" id="PS51194">
    <property type="entry name" value="HELICASE_CTER"/>
    <property type="match status" value="1"/>
</dbReference>
<dbReference type="FunFam" id="3.40.50.300:FF:000420">
    <property type="entry name" value="Endoribonuclease dicer-like 1"/>
    <property type="match status" value="1"/>
</dbReference>
<evidence type="ECO:0000259" key="19">
    <source>
        <dbReference type="PROSITE" id="PS50137"/>
    </source>
</evidence>
<evidence type="ECO:0000256" key="18">
    <source>
        <dbReference type="PROSITE-ProRule" id="PRU00657"/>
    </source>
</evidence>
<keyword evidence="9" id="KW-0378">Hydrolase</keyword>
<dbReference type="InterPro" id="IPR005034">
    <property type="entry name" value="Dicer_dimerisation"/>
</dbReference>
<dbReference type="PROSITE" id="PS51327">
    <property type="entry name" value="DICER_DSRBF"/>
    <property type="match status" value="1"/>
</dbReference>
<dbReference type="InterPro" id="IPR038248">
    <property type="entry name" value="Dicer_dimer_sf"/>
</dbReference>
<dbReference type="Pfam" id="PF14709">
    <property type="entry name" value="DND1_DSRM"/>
    <property type="match status" value="1"/>
</dbReference>
<dbReference type="GO" id="GO:0030422">
    <property type="term" value="P:siRNA processing"/>
    <property type="evidence" value="ECO:0007669"/>
    <property type="project" value="TreeGrafter"/>
</dbReference>
<dbReference type="Gene3D" id="2.170.260.10">
    <property type="entry name" value="paz domain"/>
    <property type="match status" value="1"/>
</dbReference>
<dbReference type="FunFam" id="1.10.1520.10:FF:000004">
    <property type="entry name" value="Endoribonuclease dicer-like 1"/>
    <property type="match status" value="1"/>
</dbReference>
<dbReference type="GO" id="GO:0004386">
    <property type="term" value="F:helicase activity"/>
    <property type="evidence" value="ECO:0007669"/>
    <property type="project" value="UniProtKB-KW"/>
</dbReference>
<keyword evidence="10" id="KW-0347">Helicase</keyword>
<accession>A0A2N9FVZ3</accession>
<dbReference type="SMART" id="SM00535">
    <property type="entry name" value="RIBOc"/>
    <property type="match status" value="2"/>
</dbReference>
<keyword evidence="8" id="KW-0255">Endonuclease</keyword>
<dbReference type="GO" id="GO:0005634">
    <property type="term" value="C:nucleus"/>
    <property type="evidence" value="ECO:0007669"/>
    <property type="project" value="UniProtKB-SubCell"/>
</dbReference>
<dbReference type="SUPFAM" id="SSF54768">
    <property type="entry name" value="dsRNA-binding domain-like"/>
    <property type="match status" value="2"/>
</dbReference>
<evidence type="ECO:0000259" key="22">
    <source>
        <dbReference type="PROSITE" id="PS51194"/>
    </source>
</evidence>
<evidence type="ECO:0000256" key="7">
    <source>
        <dbReference type="ARBA" id="ARBA00022741"/>
    </source>
</evidence>
<keyword evidence="12" id="KW-0460">Magnesium</keyword>
<evidence type="ECO:0000256" key="11">
    <source>
        <dbReference type="ARBA" id="ARBA00022840"/>
    </source>
</evidence>
<dbReference type="FunFam" id="3.30.160.380:FF:000001">
    <property type="entry name" value="Endoribonuclease dicer-like 1"/>
    <property type="match status" value="1"/>
</dbReference>
<dbReference type="GO" id="GO:0005737">
    <property type="term" value="C:cytoplasm"/>
    <property type="evidence" value="ECO:0007669"/>
    <property type="project" value="TreeGrafter"/>
</dbReference>
<dbReference type="SMART" id="SM00949">
    <property type="entry name" value="PAZ"/>
    <property type="match status" value="1"/>
</dbReference>
<dbReference type="Pfam" id="PF03368">
    <property type="entry name" value="Dicer_dimer"/>
    <property type="match status" value="1"/>
</dbReference>
<dbReference type="InterPro" id="IPR014720">
    <property type="entry name" value="dsRBD_dom"/>
</dbReference>
<evidence type="ECO:0000259" key="21">
    <source>
        <dbReference type="PROSITE" id="PS50821"/>
    </source>
</evidence>
<dbReference type="SMART" id="SM00490">
    <property type="entry name" value="HELICc"/>
    <property type="match status" value="1"/>
</dbReference>
<keyword evidence="16" id="KW-0539">Nucleus</keyword>
<evidence type="ECO:0000256" key="17">
    <source>
        <dbReference type="ARBA" id="ARBA00035116"/>
    </source>
</evidence>
<feature type="domain" description="DRBM" evidence="19">
    <location>
        <begin position="1256"/>
        <end position="1332"/>
    </location>
</feature>
<evidence type="ECO:0000256" key="12">
    <source>
        <dbReference type="ARBA" id="ARBA00022842"/>
    </source>
</evidence>
<dbReference type="GO" id="GO:0003723">
    <property type="term" value="F:RNA binding"/>
    <property type="evidence" value="ECO:0007669"/>
    <property type="project" value="UniProtKB-UniRule"/>
</dbReference>
<proteinExistence type="inferred from homology"/>
<keyword evidence="6" id="KW-0677">Repeat</keyword>
<dbReference type="InterPro" id="IPR001650">
    <property type="entry name" value="Helicase_C-like"/>
</dbReference>
<sequence length="1340" mass="149444">MTTMGHLACYHILVSMTGQSSGDGAGGASRILLTGDLSERNELIEVEGNFGDDSVCNRYLDQAAKVFASDLEKDGIASDLSCVEILKEPYFSRKLLCLIGILSSIRVQQNRKCIIFVNRIVTARSLSCILQKLKILASWKCDFLVGVHSGLKSMSRKTMNIILERFRTGELNLLIATKVGEEGLDIQTCCLVIRFDLPETVSSFIQSRGRARMPQSEYVFLVDSGNQKELDLINSFKKDEDRMNMEIANRTSNETFIGSEERTYKVDSSGASISSGYSISLLHQYCAKLPRDEFFDPKPVFFYFDDSGGTVCHINLPSNAPLRQVVSTPQSTLDAARKDACLTAIETLHKMGALNDYLLAGQDDADVDGLGLDSADSDSCEGEGPRGELHEMLIPAALKEPWTNLENPVHFNSYYIEFNPNPKDRIYKKFGLFVKAALPGEAERMELDLHLARGRSVITNFVPSGVAEFDKDEIMLAQNFQEMYLKVILDRLEFVPEFVSLGKNDICKLSSLTFYMLLPVILHDTDNKITVDWKIIRRCLSSPVFRTPEDAMAKEKFPLDGHLLLANGCRSISDVKDSLVYAPHKQGFFFITDILHGKNGYSPHKETASYVQHLYEKHGIQLQYPTQPLLHAKPLFCLRNLLHNRKPGDSESRELEEFFIDLPPELCQLKIIGFSKDIGSSISLLPSIMHRLENLLVAIELKKILSAAFPEGAEITCDRVLEALTTEKCQERFSLERLEVLGDAFLKFAVGRHLFLLHDTLDEGQLTRKRSNVVNNSNLYKLATRSKLQVYIRDQSFDPCQFFALGRPCPTICNKQKEGTIHSQHSSDLADHASSNEVRCSKGHHWLHKKTISDVVEALIGAFIVDSGFKAATAFLRWIGIQVDFEASQVSNVCLASTSYMPLAACMDIDALENLLGHPFFHKGLLLQAFVHPSYNKHGGGCYQRLEFLGDAVLDYLITSYLYSVYPKLKPGQLTDLRSVSVNNKAFANVAVDRSFHKFLICDSSSLTEAIKIYVDSVKTPTPEGSLLEGPKCPKALGDLVESCVGAILLDTGFNLNLVWNIMLSFLDPIMKFSSFQLSPIRELQELCQSYNWDLSISDSKKGRMFSVEVQVNGEDVCAPAYATNVNKKDAIRIASQKIFADMKAQGYAPKSKSLEEVLKSSCKEEAKLIGYDETPIVVITPDVIGFEKLMLQQPSGRDFEPKIISFNGASNNSSPRIIPISEQPFRALRGQPCTTVENHSCDPDSQATGGSHKETARSRLYEICAANHWKPPSFECCGEEGPGHLKLFTFKVVVEIEEAQDVILVCSGEPRSKKKDAAENAAEGALWYLKNEGYLLETN</sequence>
<comment type="similarity">
    <text evidence="17">Belongs to the helicase family. Dicer subfamily.</text>
</comment>
<feature type="domain" description="RNase III" evidence="20">
    <location>
        <begin position="688"/>
        <end position="868"/>
    </location>
</feature>
<comment type="cofactor">
    <cofactor evidence="1">
        <name>Mn(2+)</name>
        <dbReference type="ChEBI" id="CHEBI:29035"/>
    </cofactor>
</comment>
<dbReference type="InterPro" id="IPR036085">
    <property type="entry name" value="PAZ_dom_sf"/>
</dbReference>
<dbReference type="SMART" id="SM00358">
    <property type="entry name" value="DSRM"/>
    <property type="match status" value="2"/>
</dbReference>
<evidence type="ECO:0000256" key="14">
    <source>
        <dbReference type="ARBA" id="ARBA00023158"/>
    </source>
</evidence>
<protein>
    <recommendedName>
        <fullName evidence="25">Dicer-like protein 4</fullName>
    </recommendedName>
</protein>
<evidence type="ECO:0000256" key="10">
    <source>
        <dbReference type="ARBA" id="ARBA00022806"/>
    </source>
</evidence>
<dbReference type="CDD" id="cd19869">
    <property type="entry name" value="DSRM_DCL_plant"/>
    <property type="match status" value="1"/>
</dbReference>
<keyword evidence="11" id="KW-0067">ATP-binding</keyword>
<keyword evidence="15" id="KW-0464">Manganese</keyword>
<dbReference type="EMBL" id="OIVN01001224">
    <property type="protein sequence ID" value="SPC91408.1"/>
    <property type="molecule type" value="Genomic_DNA"/>
</dbReference>
<keyword evidence="4" id="KW-0540">Nuclease</keyword>
<evidence type="ECO:0000256" key="5">
    <source>
        <dbReference type="ARBA" id="ARBA00022723"/>
    </source>
</evidence>
<evidence type="ECO:0000256" key="15">
    <source>
        <dbReference type="ARBA" id="ARBA00023211"/>
    </source>
</evidence>
<comment type="cofactor">
    <cofactor evidence="2">
        <name>Mg(2+)</name>
        <dbReference type="ChEBI" id="CHEBI:18420"/>
    </cofactor>
</comment>
<evidence type="ECO:0000256" key="2">
    <source>
        <dbReference type="ARBA" id="ARBA00001946"/>
    </source>
</evidence>
<evidence type="ECO:0000256" key="3">
    <source>
        <dbReference type="ARBA" id="ARBA00004123"/>
    </source>
</evidence>
<feature type="domain" description="PAZ" evidence="21">
    <location>
        <begin position="559"/>
        <end position="671"/>
    </location>
</feature>
<reference evidence="24" key="1">
    <citation type="submission" date="2018-02" db="EMBL/GenBank/DDBJ databases">
        <authorList>
            <person name="Cohen D.B."/>
            <person name="Kent A.D."/>
        </authorList>
    </citation>
    <scope>NUCLEOTIDE SEQUENCE</scope>
</reference>
<evidence type="ECO:0000259" key="20">
    <source>
        <dbReference type="PROSITE" id="PS50142"/>
    </source>
</evidence>
<dbReference type="GO" id="GO:0046872">
    <property type="term" value="F:metal ion binding"/>
    <property type="evidence" value="ECO:0007669"/>
    <property type="project" value="UniProtKB-KW"/>
</dbReference>
<dbReference type="PANTHER" id="PTHR14950">
    <property type="entry name" value="DICER-RELATED"/>
    <property type="match status" value="1"/>
</dbReference>
<evidence type="ECO:0000259" key="23">
    <source>
        <dbReference type="PROSITE" id="PS51327"/>
    </source>
</evidence>
<dbReference type="GO" id="GO:0004525">
    <property type="term" value="F:ribonuclease III activity"/>
    <property type="evidence" value="ECO:0007669"/>
    <property type="project" value="InterPro"/>
</dbReference>
<evidence type="ECO:0000256" key="9">
    <source>
        <dbReference type="ARBA" id="ARBA00022801"/>
    </source>
</evidence>
<dbReference type="Gene3D" id="3.30.160.380">
    <property type="entry name" value="Dicer dimerisation domain"/>
    <property type="match status" value="1"/>
</dbReference>
<dbReference type="PROSITE" id="PS00517">
    <property type="entry name" value="RNASE_3_1"/>
    <property type="match status" value="1"/>
</dbReference>
<evidence type="ECO:0000256" key="16">
    <source>
        <dbReference type="ARBA" id="ARBA00023242"/>
    </source>
</evidence>
<dbReference type="Gene3D" id="3.30.160.20">
    <property type="match status" value="2"/>
</dbReference>
<dbReference type="PROSITE" id="PS50821">
    <property type="entry name" value="PAZ"/>
    <property type="match status" value="1"/>
</dbReference>
<feature type="domain" description="Helicase C-terminal" evidence="22">
    <location>
        <begin position="100"/>
        <end position="251"/>
    </location>
</feature>
<feature type="domain" description="Dicer dsRNA-binding fold" evidence="23">
    <location>
        <begin position="278"/>
        <end position="368"/>
    </location>
</feature>
<keyword evidence="5" id="KW-0479">Metal-binding</keyword>
<dbReference type="Gene3D" id="3.40.50.300">
    <property type="entry name" value="P-loop containing nucleotide triphosphate hydrolases"/>
    <property type="match status" value="1"/>
</dbReference>